<keyword evidence="8" id="KW-0028">Amino-acid biosynthesis</keyword>
<feature type="binding site" evidence="8 12">
    <location>
        <position position="420"/>
    </location>
    <ligand>
        <name>substrate</name>
    </ligand>
</feature>
<dbReference type="UniPathway" id="UPA00031">
    <property type="reaction ID" value="UER00014"/>
</dbReference>
<dbReference type="Gene3D" id="3.40.50.1980">
    <property type="entry name" value="Nitrogenase molybdenum iron protein domain"/>
    <property type="match status" value="2"/>
</dbReference>
<dbReference type="Gene3D" id="1.20.5.1300">
    <property type="match status" value="1"/>
</dbReference>
<dbReference type="NCBIfam" id="TIGR00069">
    <property type="entry name" value="hisD"/>
    <property type="match status" value="1"/>
</dbReference>
<keyword evidence="5 8" id="KW-0862">Zinc</keyword>
<accession>A0A3R6EP04</accession>
<dbReference type="InterPro" id="IPR016161">
    <property type="entry name" value="Ald_DH/histidinol_DH"/>
</dbReference>
<evidence type="ECO:0000256" key="3">
    <source>
        <dbReference type="ARBA" id="ARBA00012965"/>
    </source>
</evidence>
<feature type="binding site" evidence="8 12">
    <location>
        <position position="259"/>
    </location>
    <ligand>
        <name>substrate</name>
    </ligand>
</feature>
<dbReference type="Pfam" id="PF00815">
    <property type="entry name" value="Histidinol_dh"/>
    <property type="match status" value="1"/>
</dbReference>
<name>A0A3R6EP04_9FIRM</name>
<feature type="binding site" evidence="8 12">
    <location>
        <position position="237"/>
    </location>
    <ligand>
        <name>substrate</name>
    </ligand>
</feature>
<feature type="binding site" evidence="8 13">
    <location>
        <position position="259"/>
    </location>
    <ligand>
        <name>Zn(2+)</name>
        <dbReference type="ChEBI" id="CHEBI:29105"/>
    </ligand>
</feature>
<keyword evidence="6 8" id="KW-0560">Oxidoreductase</keyword>
<keyword evidence="4 8" id="KW-0479">Metal-binding</keyword>
<comment type="caution">
    <text evidence="15">The sequence shown here is derived from an EMBL/GenBank/DDBJ whole genome shotgun (WGS) entry which is preliminary data.</text>
</comment>
<sequence length="430" mass="47378">MRILKLTKETQNNILENLLKRSPNSYGEFESRVNDIIQNVREKRDEAIFEYTLKFDGATIDQDNIRVTEEEIKEAYEQVDPKLLDVIRKALVNIRDYHAKQKQYSWFDSDESGIILGQKVTPLKTVGVYVPGGKAVYPSSVLMNVIPAKVAGVSNIIMTTPCGKDGKVYPSTLVAAKEAGVDAIYKVGGAQAIAALAFGTESIPKVDKIVGPGNIYVALAKKAVFGYVSIDSIAGPSEIMVLADETANPRFVAADLLSQAEHDEMASAILVTTSETLAEQVSVEVDKFVEVLSRKEIIRKSLDNYGYILVADTMQDAIDTVNEIASEHLELVTKNPFETMTKIRNAGAIFIGEYSSEPLGDYFAGPNHVLPTNGTAKFFSPLSVDDFIKKSSIISYSREALEPVYKDIVQFAECEKLNAHANSIRVRFED</sequence>
<reference evidence="15 16" key="1">
    <citation type="submission" date="2018-08" db="EMBL/GenBank/DDBJ databases">
        <title>A genome reference for cultivated species of the human gut microbiota.</title>
        <authorList>
            <person name="Zou Y."/>
            <person name="Xue W."/>
            <person name="Luo G."/>
        </authorList>
    </citation>
    <scope>NUCLEOTIDE SEQUENCE [LARGE SCALE GENOMIC DNA]</scope>
    <source>
        <strain evidence="15 16">AM27-11</strain>
    </source>
</reference>
<feature type="active site" description="Proton acceptor" evidence="8 10">
    <location>
        <position position="327"/>
    </location>
</feature>
<evidence type="ECO:0000256" key="8">
    <source>
        <dbReference type="HAMAP-Rule" id="MF_01024"/>
    </source>
</evidence>
<feature type="binding site" evidence="8 12">
    <location>
        <position position="262"/>
    </location>
    <ligand>
        <name>substrate</name>
    </ligand>
</feature>
<evidence type="ECO:0000256" key="5">
    <source>
        <dbReference type="ARBA" id="ARBA00022833"/>
    </source>
</evidence>
<evidence type="ECO:0000256" key="13">
    <source>
        <dbReference type="PIRSR" id="PIRSR000099-4"/>
    </source>
</evidence>
<evidence type="ECO:0000313" key="15">
    <source>
        <dbReference type="EMBL" id="RHE99410.1"/>
    </source>
</evidence>
<proteinExistence type="inferred from homology"/>
<feature type="binding site" evidence="8 13">
    <location>
        <position position="420"/>
    </location>
    <ligand>
        <name>Zn(2+)</name>
        <dbReference type="ChEBI" id="CHEBI:29105"/>
    </ligand>
</feature>
<dbReference type="GO" id="GO:0004399">
    <property type="term" value="F:histidinol dehydrogenase activity"/>
    <property type="evidence" value="ECO:0007669"/>
    <property type="project" value="UniProtKB-UniRule"/>
</dbReference>
<evidence type="ECO:0000256" key="10">
    <source>
        <dbReference type="PIRSR" id="PIRSR000099-1"/>
    </source>
</evidence>
<dbReference type="InterPro" id="IPR012131">
    <property type="entry name" value="Hstdl_DH"/>
</dbReference>
<dbReference type="EMBL" id="QSKW01000004">
    <property type="protein sequence ID" value="RHE99410.1"/>
    <property type="molecule type" value="Genomic_DNA"/>
</dbReference>
<dbReference type="GO" id="GO:0000105">
    <property type="term" value="P:L-histidine biosynthetic process"/>
    <property type="evidence" value="ECO:0007669"/>
    <property type="project" value="UniProtKB-UniRule"/>
</dbReference>
<evidence type="ECO:0000256" key="6">
    <source>
        <dbReference type="ARBA" id="ARBA00023002"/>
    </source>
</evidence>
<feature type="binding site" evidence="8 11">
    <location>
        <position position="191"/>
    </location>
    <ligand>
        <name>NAD(+)</name>
        <dbReference type="ChEBI" id="CHEBI:57540"/>
    </ligand>
</feature>
<keyword evidence="8 11" id="KW-0520">NAD</keyword>
<gene>
    <name evidence="8 15" type="primary">hisD</name>
    <name evidence="15" type="ORF">DW707_04505</name>
</gene>
<dbReference type="PANTHER" id="PTHR21256:SF2">
    <property type="entry name" value="HISTIDINE BIOSYNTHESIS TRIFUNCTIONAL PROTEIN"/>
    <property type="match status" value="1"/>
</dbReference>
<protein>
    <recommendedName>
        <fullName evidence="3 8">Histidinol dehydrogenase</fullName>
        <shortName evidence="8">HDH</shortName>
        <ecNumber evidence="3 8">1.1.1.23</ecNumber>
    </recommendedName>
</protein>
<feature type="binding site" evidence="8 12">
    <location>
        <position position="361"/>
    </location>
    <ligand>
        <name>substrate</name>
    </ligand>
</feature>
<feature type="binding site" evidence="8 11">
    <location>
        <position position="129"/>
    </location>
    <ligand>
        <name>NAD(+)</name>
        <dbReference type="ChEBI" id="CHEBI:57540"/>
    </ligand>
</feature>
<dbReference type="SUPFAM" id="SSF53720">
    <property type="entry name" value="ALDH-like"/>
    <property type="match status" value="1"/>
</dbReference>
<dbReference type="RefSeq" id="WP_118929852.1">
    <property type="nucleotide sequence ID" value="NZ_QSKW01000004.1"/>
</dbReference>
<dbReference type="PROSITE" id="PS00611">
    <property type="entry name" value="HISOL_DEHYDROGENASE"/>
    <property type="match status" value="1"/>
</dbReference>
<keyword evidence="8" id="KW-0368">Histidine biosynthesis</keyword>
<comment type="pathway">
    <text evidence="8">Amino-acid biosynthesis; L-histidine biosynthesis; L-histidine from 5-phospho-alpha-D-ribose 1-diphosphate: step 9/9.</text>
</comment>
<dbReference type="GO" id="GO:0005829">
    <property type="term" value="C:cytosol"/>
    <property type="evidence" value="ECO:0007669"/>
    <property type="project" value="TreeGrafter"/>
</dbReference>
<dbReference type="InterPro" id="IPR022695">
    <property type="entry name" value="Histidinol_DH_monofunct"/>
</dbReference>
<dbReference type="CDD" id="cd06572">
    <property type="entry name" value="Histidinol_dh"/>
    <property type="match status" value="1"/>
</dbReference>
<evidence type="ECO:0000256" key="11">
    <source>
        <dbReference type="PIRSR" id="PIRSR000099-2"/>
    </source>
</evidence>
<evidence type="ECO:0000256" key="4">
    <source>
        <dbReference type="ARBA" id="ARBA00022723"/>
    </source>
</evidence>
<evidence type="ECO:0000256" key="1">
    <source>
        <dbReference type="ARBA" id="ARBA00003850"/>
    </source>
</evidence>
<feature type="binding site" evidence="8 12">
    <location>
        <position position="328"/>
    </location>
    <ligand>
        <name>substrate</name>
    </ligand>
</feature>
<dbReference type="FunFam" id="3.40.50.1980:FF:000026">
    <property type="entry name" value="Histidinol dehydrogenase"/>
    <property type="match status" value="1"/>
</dbReference>
<comment type="function">
    <text evidence="1 8">Catalyzes the sequential NAD-dependent oxidations of L-histidinol to L-histidinaldehyde and then to L-histidine.</text>
</comment>
<dbReference type="EC" id="1.1.1.23" evidence="3 8"/>
<evidence type="ECO:0000256" key="7">
    <source>
        <dbReference type="ARBA" id="ARBA00049489"/>
    </source>
</evidence>
<evidence type="ECO:0000256" key="12">
    <source>
        <dbReference type="PIRSR" id="PIRSR000099-3"/>
    </source>
</evidence>
<dbReference type="GO" id="GO:0008270">
    <property type="term" value="F:zinc ion binding"/>
    <property type="evidence" value="ECO:0007669"/>
    <property type="project" value="UniProtKB-UniRule"/>
</dbReference>
<feature type="binding site" evidence="8 13">
    <location>
        <position position="262"/>
    </location>
    <ligand>
        <name>Zn(2+)</name>
        <dbReference type="ChEBI" id="CHEBI:29105"/>
    </ligand>
</feature>
<comment type="catalytic activity">
    <reaction evidence="7 8">
        <text>L-histidinol + 2 NAD(+) + H2O = L-histidine + 2 NADH + 3 H(+)</text>
        <dbReference type="Rhea" id="RHEA:20641"/>
        <dbReference type="ChEBI" id="CHEBI:15377"/>
        <dbReference type="ChEBI" id="CHEBI:15378"/>
        <dbReference type="ChEBI" id="CHEBI:57540"/>
        <dbReference type="ChEBI" id="CHEBI:57595"/>
        <dbReference type="ChEBI" id="CHEBI:57699"/>
        <dbReference type="ChEBI" id="CHEBI:57945"/>
        <dbReference type="EC" id="1.1.1.23"/>
    </reaction>
</comment>
<evidence type="ECO:0000313" key="16">
    <source>
        <dbReference type="Proteomes" id="UP000286271"/>
    </source>
</evidence>
<feature type="active site" description="Proton acceptor" evidence="8 10">
    <location>
        <position position="328"/>
    </location>
</feature>
<organism evidence="15 16">
    <name type="scientific">Roseburia inulinivorans</name>
    <dbReference type="NCBI Taxonomy" id="360807"/>
    <lineage>
        <taxon>Bacteria</taxon>
        <taxon>Bacillati</taxon>
        <taxon>Bacillota</taxon>
        <taxon>Clostridia</taxon>
        <taxon>Lachnospirales</taxon>
        <taxon>Lachnospiraceae</taxon>
        <taxon>Roseburia</taxon>
    </lineage>
</organism>
<dbReference type="PANTHER" id="PTHR21256">
    <property type="entry name" value="HISTIDINOL DEHYDROGENASE HDH"/>
    <property type="match status" value="1"/>
</dbReference>
<comment type="similarity">
    <text evidence="2 8 9 14">Belongs to the histidinol dehydrogenase family.</text>
</comment>
<dbReference type="FunFam" id="3.40.50.1980:FF:000001">
    <property type="entry name" value="Histidinol dehydrogenase"/>
    <property type="match status" value="1"/>
</dbReference>
<dbReference type="Proteomes" id="UP000286271">
    <property type="component" value="Unassembled WGS sequence"/>
</dbReference>
<dbReference type="AlphaFoldDB" id="A0A3R6EP04"/>
<evidence type="ECO:0000256" key="2">
    <source>
        <dbReference type="ARBA" id="ARBA00010178"/>
    </source>
</evidence>
<evidence type="ECO:0000256" key="14">
    <source>
        <dbReference type="RuleBase" id="RU004175"/>
    </source>
</evidence>
<comment type="cofactor">
    <cofactor evidence="8 13">
        <name>Zn(2+)</name>
        <dbReference type="ChEBI" id="CHEBI:29105"/>
    </cofactor>
    <text evidence="8 13">Binds 1 zinc ion per subunit.</text>
</comment>
<dbReference type="HAMAP" id="MF_01024">
    <property type="entry name" value="HisD"/>
    <property type="match status" value="1"/>
</dbReference>
<feature type="binding site" evidence="8 12">
    <location>
        <position position="415"/>
    </location>
    <ligand>
        <name>substrate</name>
    </ligand>
</feature>
<dbReference type="PIRSF" id="PIRSF000099">
    <property type="entry name" value="Histidinol_dh"/>
    <property type="match status" value="1"/>
</dbReference>
<dbReference type="GO" id="GO:0051287">
    <property type="term" value="F:NAD binding"/>
    <property type="evidence" value="ECO:0007669"/>
    <property type="project" value="InterPro"/>
</dbReference>
<dbReference type="PRINTS" id="PR00083">
    <property type="entry name" value="HOLDHDRGNASE"/>
</dbReference>
<evidence type="ECO:0000256" key="9">
    <source>
        <dbReference type="PIRNR" id="PIRNR000099"/>
    </source>
</evidence>
<feature type="binding site" evidence="8 13">
    <location>
        <position position="361"/>
    </location>
    <ligand>
        <name>Zn(2+)</name>
        <dbReference type="ChEBI" id="CHEBI:29105"/>
    </ligand>
</feature>
<feature type="binding site" evidence="8 11">
    <location>
        <position position="214"/>
    </location>
    <ligand>
        <name>NAD(+)</name>
        <dbReference type="ChEBI" id="CHEBI:57540"/>
    </ligand>
</feature>
<dbReference type="InterPro" id="IPR001692">
    <property type="entry name" value="Histidinol_DH_CS"/>
</dbReference>